<accession>A0AAD4MZN1</accession>
<gene>
    <name evidence="2" type="ORF">DdX_11745</name>
</gene>
<dbReference type="AlphaFoldDB" id="A0AAD4MZN1"/>
<sequence>MDTFAKFAFFILNLICFSRISLACTPTSQILLVPAPTTPAADADDNHPTEFGLYYESVQPQNLDYNVSRFNCEVGDQVNVRKYEFLYNPEYGLVKLAPEMIPDFQKYVHFDIVGSGRVNGMRHCYILVHADKVPHKACVRLYKFLASTPSGPDAEPWYTGLGLYFIGNQVDPPCL</sequence>
<reference evidence="2" key="1">
    <citation type="submission" date="2022-01" db="EMBL/GenBank/DDBJ databases">
        <title>Genome Sequence Resource for Two Populations of Ditylenchus destructor, the Migratory Endoparasitic Phytonematode.</title>
        <authorList>
            <person name="Zhang H."/>
            <person name="Lin R."/>
            <person name="Xie B."/>
        </authorList>
    </citation>
    <scope>NUCLEOTIDE SEQUENCE</scope>
    <source>
        <strain evidence="2">BazhouSP</strain>
    </source>
</reference>
<feature type="chain" id="PRO_5042165661" evidence="1">
    <location>
        <begin position="24"/>
        <end position="175"/>
    </location>
</feature>
<keyword evidence="1" id="KW-0732">Signal</keyword>
<organism evidence="2 3">
    <name type="scientific">Ditylenchus destructor</name>
    <dbReference type="NCBI Taxonomy" id="166010"/>
    <lineage>
        <taxon>Eukaryota</taxon>
        <taxon>Metazoa</taxon>
        <taxon>Ecdysozoa</taxon>
        <taxon>Nematoda</taxon>
        <taxon>Chromadorea</taxon>
        <taxon>Rhabditida</taxon>
        <taxon>Tylenchina</taxon>
        <taxon>Tylenchomorpha</taxon>
        <taxon>Sphaerularioidea</taxon>
        <taxon>Anguinidae</taxon>
        <taxon>Anguininae</taxon>
        <taxon>Ditylenchus</taxon>
    </lineage>
</organism>
<keyword evidence="3" id="KW-1185">Reference proteome</keyword>
<dbReference type="Proteomes" id="UP001201812">
    <property type="component" value="Unassembled WGS sequence"/>
</dbReference>
<protein>
    <submittedName>
        <fullName evidence="2">Uncharacterized protein</fullName>
    </submittedName>
</protein>
<comment type="caution">
    <text evidence="2">The sequence shown here is derived from an EMBL/GenBank/DDBJ whole genome shotgun (WGS) entry which is preliminary data.</text>
</comment>
<evidence type="ECO:0000256" key="1">
    <source>
        <dbReference type="SAM" id="SignalP"/>
    </source>
</evidence>
<feature type="signal peptide" evidence="1">
    <location>
        <begin position="1"/>
        <end position="23"/>
    </location>
</feature>
<dbReference type="EMBL" id="JAKKPZ010000034">
    <property type="protein sequence ID" value="KAI1708666.1"/>
    <property type="molecule type" value="Genomic_DNA"/>
</dbReference>
<proteinExistence type="predicted"/>
<evidence type="ECO:0000313" key="2">
    <source>
        <dbReference type="EMBL" id="KAI1708666.1"/>
    </source>
</evidence>
<evidence type="ECO:0000313" key="3">
    <source>
        <dbReference type="Proteomes" id="UP001201812"/>
    </source>
</evidence>
<name>A0AAD4MZN1_9BILA</name>